<feature type="non-terminal residue" evidence="2">
    <location>
        <position position="1"/>
    </location>
</feature>
<evidence type="ECO:0000313" key="3">
    <source>
        <dbReference type="Proteomes" id="UP000257109"/>
    </source>
</evidence>
<dbReference type="AlphaFoldDB" id="A0A371IBG2"/>
<dbReference type="Proteomes" id="UP000257109">
    <property type="component" value="Unassembled WGS sequence"/>
</dbReference>
<reference evidence="2" key="1">
    <citation type="submission" date="2018-05" db="EMBL/GenBank/DDBJ databases">
        <title>Draft genome of Mucuna pruriens seed.</title>
        <authorList>
            <person name="Nnadi N.E."/>
            <person name="Vos R."/>
            <person name="Hasami M.H."/>
            <person name="Devisetty U.K."/>
            <person name="Aguiy J.C."/>
        </authorList>
    </citation>
    <scope>NUCLEOTIDE SEQUENCE [LARGE SCALE GENOMIC DNA]</scope>
    <source>
        <strain evidence="2">JCA_2017</strain>
    </source>
</reference>
<feature type="region of interest" description="Disordered" evidence="1">
    <location>
        <begin position="73"/>
        <end position="97"/>
    </location>
</feature>
<sequence>MNFLKWRTVKPLPIIDRIQELVNAISACKEKVTDQTLPPEFDYVAAAIKESKDLDTMEVEELQHSLEVHEMRVNKGKEDRPSTEARLQLQKQQGVKV</sequence>
<comment type="caution">
    <text evidence="2">The sequence shown here is derived from an EMBL/GenBank/DDBJ whole genome shotgun (WGS) entry which is preliminary data.</text>
</comment>
<protein>
    <submittedName>
        <fullName evidence="2">Uncharacterized protein</fullName>
    </submittedName>
</protein>
<proteinExistence type="predicted"/>
<feature type="compositionally biased region" description="Basic and acidic residues" evidence="1">
    <location>
        <begin position="73"/>
        <end position="83"/>
    </location>
</feature>
<name>A0A371IBG2_MUCPR</name>
<gene>
    <name evidence="2" type="ORF">CR513_02873</name>
</gene>
<organism evidence="2 3">
    <name type="scientific">Mucuna pruriens</name>
    <name type="common">Velvet bean</name>
    <name type="synonym">Dolichos pruriens</name>
    <dbReference type="NCBI Taxonomy" id="157652"/>
    <lineage>
        <taxon>Eukaryota</taxon>
        <taxon>Viridiplantae</taxon>
        <taxon>Streptophyta</taxon>
        <taxon>Embryophyta</taxon>
        <taxon>Tracheophyta</taxon>
        <taxon>Spermatophyta</taxon>
        <taxon>Magnoliopsida</taxon>
        <taxon>eudicotyledons</taxon>
        <taxon>Gunneridae</taxon>
        <taxon>Pentapetalae</taxon>
        <taxon>rosids</taxon>
        <taxon>fabids</taxon>
        <taxon>Fabales</taxon>
        <taxon>Fabaceae</taxon>
        <taxon>Papilionoideae</taxon>
        <taxon>50 kb inversion clade</taxon>
        <taxon>NPAAA clade</taxon>
        <taxon>indigoferoid/millettioid clade</taxon>
        <taxon>Phaseoleae</taxon>
        <taxon>Mucuna</taxon>
    </lineage>
</organism>
<dbReference type="EMBL" id="QJKJ01000486">
    <property type="protein sequence ID" value="RDY12359.1"/>
    <property type="molecule type" value="Genomic_DNA"/>
</dbReference>
<keyword evidence="3" id="KW-1185">Reference proteome</keyword>
<evidence type="ECO:0000313" key="2">
    <source>
        <dbReference type="EMBL" id="RDY12359.1"/>
    </source>
</evidence>
<dbReference type="OrthoDB" id="1429133at2759"/>
<evidence type="ECO:0000256" key="1">
    <source>
        <dbReference type="SAM" id="MobiDB-lite"/>
    </source>
</evidence>
<accession>A0A371IBG2</accession>